<dbReference type="AlphaFoldDB" id="D8PS02"/>
<sequence>MFGNITIEWDAHFNPDGTRRKNGPPPSQMHGWLAKWRGTFSGNEHLRNEGLREIAKAKARKKMLKERKRKNQGGLFTRWFGNPPSKPSRKSSTHKPARRPSGATATVAGSAPSATPLPGRDATTPALAGQSYTSAARVAAYAGQARLRDPPPRHPASLEHDANWAHPRRPPGPTQWTSPKPVEAAHSLMCCLRV</sequence>
<dbReference type="RefSeq" id="XP_003038093.1">
    <property type="nucleotide sequence ID" value="XM_003038047.1"/>
</dbReference>
<feature type="compositionally biased region" description="Basic residues" evidence="1">
    <location>
        <begin position="87"/>
        <end position="98"/>
    </location>
</feature>
<feature type="non-terminal residue" evidence="2">
    <location>
        <position position="194"/>
    </location>
</feature>
<feature type="region of interest" description="Disordered" evidence="1">
    <location>
        <begin position="9"/>
        <end position="29"/>
    </location>
</feature>
<dbReference type="HOGENOM" id="CLU_1403180_0_0_1"/>
<dbReference type="eggNOG" id="ENOG502RCCH">
    <property type="taxonomic scope" value="Eukaryota"/>
</dbReference>
<dbReference type="Proteomes" id="UP000007431">
    <property type="component" value="Unassembled WGS sequence"/>
</dbReference>
<dbReference type="OrthoDB" id="3256715at2759"/>
<accession>D8PS02</accession>
<organism evidence="3">
    <name type="scientific">Schizophyllum commune (strain H4-8 / FGSC 9210)</name>
    <name type="common">Split gill fungus</name>
    <dbReference type="NCBI Taxonomy" id="578458"/>
    <lineage>
        <taxon>Eukaryota</taxon>
        <taxon>Fungi</taxon>
        <taxon>Dikarya</taxon>
        <taxon>Basidiomycota</taxon>
        <taxon>Agaricomycotina</taxon>
        <taxon>Agaricomycetes</taxon>
        <taxon>Agaricomycetidae</taxon>
        <taxon>Agaricales</taxon>
        <taxon>Schizophyllaceae</taxon>
        <taxon>Schizophyllum</taxon>
    </lineage>
</organism>
<evidence type="ECO:0000313" key="2">
    <source>
        <dbReference type="EMBL" id="EFJ03191.1"/>
    </source>
</evidence>
<evidence type="ECO:0000256" key="1">
    <source>
        <dbReference type="SAM" id="MobiDB-lite"/>
    </source>
</evidence>
<dbReference type="EMBL" id="GL377302">
    <property type="protein sequence ID" value="EFJ03191.1"/>
    <property type="molecule type" value="Genomic_DNA"/>
</dbReference>
<feature type="compositionally biased region" description="Basic residues" evidence="1">
    <location>
        <begin position="58"/>
        <end position="71"/>
    </location>
</feature>
<feature type="compositionally biased region" description="Basic and acidic residues" evidence="1">
    <location>
        <begin position="9"/>
        <end position="19"/>
    </location>
</feature>
<feature type="compositionally biased region" description="Basic and acidic residues" evidence="1">
    <location>
        <begin position="146"/>
        <end position="163"/>
    </location>
</feature>
<protein>
    <submittedName>
        <fullName evidence="2">Uncharacterized protein</fullName>
    </submittedName>
</protein>
<feature type="compositionally biased region" description="Low complexity" evidence="1">
    <location>
        <begin position="135"/>
        <end position="145"/>
    </location>
</feature>
<gene>
    <name evidence="2" type="ORF">SCHCODRAFT_102935</name>
</gene>
<feature type="region of interest" description="Disordered" evidence="1">
    <location>
        <begin position="58"/>
        <end position="181"/>
    </location>
</feature>
<reference evidence="2 3" key="1">
    <citation type="journal article" date="2010" name="Nat. Biotechnol.">
        <title>Genome sequence of the model mushroom Schizophyllum commune.</title>
        <authorList>
            <person name="Ohm R.A."/>
            <person name="de Jong J.F."/>
            <person name="Lugones L.G."/>
            <person name="Aerts A."/>
            <person name="Kothe E."/>
            <person name="Stajich J.E."/>
            <person name="de Vries R.P."/>
            <person name="Record E."/>
            <person name="Levasseur A."/>
            <person name="Baker S.E."/>
            <person name="Bartholomew K.A."/>
            <person name="Coutinho P.M."/>
            <person name="Erdmann S."/>
            <person name="Fowler T.J."/>
            <person name="Gathman A.C."/>
            <person name="Lombard V."/>
            <person name="Henrissat B."/>
            <person name="Knabe N."/>
            <person name="Kuees U."/>
            <person name="Lilly W.W."/>
            <person name="Lindquist E."/>
            <person name="Lucas S."/>
            <person name="Magnuson J.K."/>
            <person name="Piumi F."/>
            <person name="Raudaskoski M."/>
            <person name="Salamov A."/>
            <person name="Schmutz J."/>
            <person name="Schwarze F.W.M.R."/>
            <person name="vanKuyk P.A."/>
            <person name="Horton J.S."/>
            <person name="Grigoriev I.V."/>
            <person name="Woesten H.A.B."/>
        </authorList>
    </citation>
    <scope>NUCLEOTIDE SEQUENCE [LARGE SCALE GENOMIC DNA]</scope>
    <source>
        <strain evidence="3">H4-8 / FGSC 9210</strain>
    </source>
</reference>
<dbReference type="InParanoid" id="D8PS02"/>
<name>D8PS02_SCHCM</name>
<dbReference type="OMA" id="IEWAADF"/>
<proteinExistence type="predicted"/>
<dbReference type="VEuPathDB" id="FungiDB:SCHCODRAFT_02576192"/>
<dbReference type="KEGG" id="scm:SCHCO_02576192"/>
<keyword evidence="3" id="KW-1185">Reference proteome</keyword>
<evidence type="ECO:0000313" key="3">
    <source>
        <dbReference type="Proteomes" id="UP000007431"/>
    </source>
</evidence>
<dbReference type="GeneID" id="9588157"/>